<comment type="subcellular location">
    <subcellularLocation>
        <location evidence="1">Membrane</location>
        <topology evidence="1">Multi-pass membrane protein</topology>
    </subcellularLocation>
</comment>
<evidence type="ECO:0000313" key="10">
    <source>
        <dbReference type="Proteomes" id="UP001165063"/>
    </source>
</evidence>
<reference evidence="9" key="1">
    <citation type="submission" date="2023-04" db="EMBL/GenBank/DDBJ databases">
        <title>Ambrosiozyma monospora NBRC 1965.</title>
        <authorList>
            <person name="Ichikawa N."/>
            <person name="Sato H."/>
            <person name="Tonouchi N."/>
        </authorList>
    </citation>
    <scope>NUCLEOTIDE SEQUENCE</scope>
    <source>
        <strain evidence="9">NBRC 1965</strain>
    </source>
</reference>
<evidence type="ECO:0000256" key="6">
    <source>
        <dbReference type="ARBA" id="ARBA00022927"/>
    </source>
</evidence>
<evidence type="ECO:0000256" key="4">
    <source>
        <dbReference type="ARBA" id="ARBA00022692"/>
    </source>
</evidence>
<dbReference type="GO" id="GO:0016020">
    <property type="term" value="C:membrane"/>
    <property type="evidence" value="ECO:0007669"/>
    <property type="project" value="UniProtKB-SubCell"/>
</dbReference>
<keyword evidence="10" id="KW-1185">Reference proteome</keyword>
<dbReference type="InterPro" id="IPR004813">
    <property type="entry name" value="OPT"/>
</dbReference>
<gene>
    <name evidence="9" type="ORF">Amon01_000779700</name>
</gene>
<dbReference type="AlphaFoldDB" id="A0A9W6Z4P0"/>
<keyword evidence="3" id="KW-0813">Transport</keyword>
<evidence type="ECO:0000256" key="8">
    <source>
        <dbReference type="ARBA" id="ARBA00023136"/>
    </source>
</evidence>
<keyword evidence="6" id="KW-0653">Protein transport</keyword>
<name>A0A9W6Z4P0_AMBMO</name>
<keyword evidence="8" id="KW-0472">Membrane</keyword>
<comment type="caution">
    <text evidence="9">The sequence shown here is derived from an EMBL/GenBank/DDBJ whole genome shotgun (WGS) entry which is preliminary data.</text>
</comment>
<dbReference type="GO" id="GO:0035673">
    <property type="term" value="F:oligopeptide transmembrane transporter activity"/>
    <property type="evidence" value="ECO:0007669"/>
    <property type="project" value="InterPro"/>
</dbReference>
<evidence type="ECO:0000256" key="1">
    <source>
        <dbReference type="ARBA" id="ARBA00004141"/>
    </source>
</evidence>
<evidence type="ECO:0000256" key="5">
    <source>
        <dbReference type="ARBA" id="ARBA00022856"/>
    </source>
</evidence>
<dbReference type="Pfam" id="PF03169">
    <property type="entry name" value="OPT"/>
    <property type="match status" value="1"/>
</dbReference>
<dbReference type="GO" id="GO:0015031">
    <property type="term" value="P:protein transport"/>
    <property type="evidence" value="ECO:0007669"/>
    <property type="project" value="UniProtKB-KW"/>
</dbReference>
<dbReference type="Proteomes" id="UP001165063">
    <property type="component" value="Unassembled WGS sequence"/>
</dbReference>
<accession>A0A9W6Z4P0</accession>
<protein>
    <submittedName>
        <fullName evidence="9">Unnamed protein product</fullName>
    </submittedName>
</protein>
<evidence type="ECO:0000256" key="2">
    <source>
        <dbReference type="ARBA" id="ARBA00008807"/>
    </source>
</evidence>
<organism evidence="9 10">
    <name type="scientific">Ambrosiozyma monospora</name>
    <name type="common">Yeast</name>
    <name type="synonym">Endomycopsis monosporus</name>
    <dbReference type="NCBI Taxonomy" id="43982"/>
    <lineage>
        <taxon>Eukaryota</taxon>
        <taxon>Fungi</taxon>
        <taxon>Dikarya</taxon>
        <taxon>Ascomycota</taxon>
        <taxon>Saccharomycotina</taxon>
        <taxon>Pichiomycetes</taxon>
        <taxon>Pichiales</taxon>
        <taxon>Pichiaceae</taxon>
        <taxon>Ambrosiozyma</taxon>
    </lineage>
</organism>
<evidence type="ECO:0000313" key="9">
    <source>
        <dbReference type="EMBL" id="GMG55725.1"/>
    </source>
</evidence>
<keyword evidence="5" id="KW-0571">Peptide transport</keyword>
<dbReference type="OrthoDB" id="4094900at2759"/>
<evidence type="ECO:0000256" key="3">
    <source>
        <dbReference type="ARBA" id="ARBA00022448"/>
    </source>
</evidence>
<keyword evidence="4" id="KW-0812">Transmembrane</keyword>
<dbReference type="PANTHER" id="PTHR22601">
    <property type="entry name" value="ISP4 LIKE PROTEIN"/>
    <property type="match status" value="1"/>
</dbReference>
<sequence>MVDEKKLEDPSSSNYIYIDADEKNRESSSLGGKHTAIVTTQQISGKSTTNPDDFELVKDKIESMTLEDAKEIISELLEFHKHDINFQDTTYKRMELLLKGHEASGCSPEDYEYEIKSEAAVCKYFSPYPEVRAVTEPFDDPTTPVETFRAHILGYIWAVIGQFINSFFASRFPTITITSPVCQLFLYPCGKLCEKVLPDWGFTFRGTRHSLNPGPWNYKEQIWFQNPVDSINPTYGFGFCWFA</sequence>
<keyword evidence="7" id="KW-1133">Transmembrane helix</keyword>
<comment type="similarity">
    <text evidence="2">Belongs to the oligopeptide OPT transporter family.</text>
</comment>
<dbReference type="EMBL" id="BSXU01006087">
    <property type="protein sequence ID" value="GMG55725.1"/>
    <property type="molecule type" value="Genomic_DNA"/>
</dbReference>
<proteinExistence type="inferred from homology"/>
<dbReference type="InterPro" id="IPR004648">
    <property type="entry name" value="Oligpept_transpt"/>
</dbReference>
<evidence type="ECO:0000256" key="7">
    <source>
        <dbReference type="ARBA" id="ARBA00022989"/>
    </source>
</evidence>